<gene>
    <name evidence="1" type="ORF">ACHKAR_20840</name>
</gene>
<accession>A0ABW7NHJ0</accession>
<keyword evidence="2" id="KW-1185">Reference proteome</keyword>
<protein>
    <submittedName>
        <fullName evidence="1">DUF4249 family protein</fullName>
    </submittedName>
</protein>
<sequence length="350" mass="40363">MKSIVYLFSILIYCFFGCEEPYELNFSGRGSETEMVISGLIHQGPGPYYVDVERSRINSTDRAVVFGAEVNLYDHLGNCEPCLSSEIGRYVCPGLIVRGVSGGAYRISVLLNDGTEILSEPDTLPMRSDVSVDIDWKEVWLTETSSLGIDTKKKILDFKMRAQIPLVEQPLFLYWTADELYQYLQKNQIYPFQPPPPCYHYGDLGLGQLELLQPTIGSELVYSREHFIQRDIDETFLRKHVFLIYQQSVSEGYFFFLRDMEELIENVGSIFDKPRGRLRGNLYYNESDLEDQVNGYLRAVYIDTMALAIYPNQIEFPVNEVCGYYNDTRCFNCENIGGTFERSRLYDQVQ</sequence>
<dbReference type="RefSeq" id="WP_395419372.1">
    <property type="nucleotide sequence ID" value="NZ_JBIPKE010000020.1"/>
</dbReference>
<comment type="caution">
    <text evidence="1">The sequence shown here is derived from an EMBL/GenBank/DDBJ whole genome shotgun (WGS) entry which is preliminary data.</text>
</comment>
<evidence type="ECO:0000313" key="1">
    <source>
        <dbReference type="EMBL" id="MFH6985914.1"/>
    </source>
</evidence>
<dbReference type="Pfam" id="PF14054">
    <property type="entry name" value="DUF4249"/>
    <property type="match status" value="1"/>
</dbReference>
<dbReference type="Proteomes" id="UP001610063">
    <property type="component" value="Unassembled WGS sequence"/>
</dbReference>
<dbReference type="EMBL" id="JBIPKE010000020">
    <property type="protein sequence ID" value="MFH6985914.1"/>
    <property type="molecule type" value="Genomic_DNA"/>
</dbReference>
<reference evidence="1 2" key="1">
    <citation type="journal article" date="2013" name="Int. J. Syst. Evol. Microbiol.">
        <title>Marinoscillum luteum sp. nov., isolated from marine sediment.</title>
        <authorList>
            <person name="Cha I.T."/>
            <person name="Park S.J."/>
            <person name="Kim S.J."/>
            <person name="Kim J.G."/>
            <person name="Jung M.Y."/>
            <person name="Shin K.S."/>
            <person name="Kwon K.K."/>
            <person name="Yang S.H."/>
            <person name="Seo Y.S."/>
            <person name="Rhee S.K."/>
        </authorList>
    </citation>
    <scope>NUCLEOTIDE SEQUENCE [LARGE SCALE GENOMIC DNA]</scope>
    <source>
        <strain evidence="1 2">KCTC 23939</strain>
    </source>
</reference>
<name>A0ABW7NHJ0_9BACT</name>
<organism evidence="1 2">
    <name type="scientific">Marinoscillum luteum</name>
    <dbReference type="NCBI Taxonomy" id="861051"/>
    <lineage>
        <taxon>Bacteria</taxon>
        <taxon>Pseudomonadati</taxon>
        <taxon>Bacteroidota</taxon>
        <taxon>Cytophagia</taxon>
        <taxon>Cytophagales</taxon>
        <taxon>Reichenbachiellaceae</taxon>
        <taxon>Marinoscillum</taxon>
    </lineage>
</organism>
<evidence type="ECO:0000313" key="2">
    <source>
        <dbReference type="Proteomes" id="UP001610063"/>
    </source>
</evidence>
<dbReference type="InterPro" id="IPR025345">
    <property type="entry name" value="DUF4249"/>
</dbReference>
<proteinExistence type="predicted"/>